<dbReference type="EMBL" id="HBIP01026137">
    <property type="protein sequence ID" value="CAE0500688.1"/>
    <property type="molecule type" value="Transcribed_RNA"/>
</dbReference>
<evidence type="ECO:0000313" key="5">
    <source>
        <dbReference type="EMBL" id="CAE0500685.1"/>
    </source>
</evidence>
<feature type="domain" description="Zinc finger LSD1-type" evidence="4">
    <location>
        <begin position="106"/>
        <end position="130"/>
    </location>
</feature>
<dbReference type="PANTHER" id="PTHR31747:SF3">
    <property type="entry name" value="PROTEIN LSD1"/>
    <property type="match status" value="1"/>
</dbReference>
<dbReference type="InterPro" id="IPR005735">
    <property type="entry name" value="Znf_LSD1"/>
</dbReference>
<dbReference type="InterPro" id="IPR036280">
    <property type="entry name" value="Multihaem_cyt_sf"/>
</dbReference>
<feature type="compositionally biased region" description="Low complexity" evidence="3">
    <location>
        <begin position="137"/>
        <end position="148"/>
    </location>
</feature>
<dbReference type="PANTHER" id="PTHR31747">
    <property type="entry name" value="PROTEIN LSD1"/>
    <property type="match status" value="1"/>
</dbReference>
<reference evidence="5" key="1">
    <citation type="submission" date="2021-01" db="EMBL/GenBank/DDBJ databases">
        <authorList>
            <person name="Corre E."/>
            <person name="Pelletier E."/>
            <person name="Niang G."/>
            <person name="Scheremetjew M."/>
            <person name="Finn R."/>
            <person name="Kale V."/>
            <person name="Holt S."/>
            <person name="Cochrane G."/>
            <person name="Meng A."/>
            <person name="Brown T."/>
            <person name="Cohen L."/>
        </authorList>
    </citation>
    <scope>NUCLEOTIDE SEQUENCE</scope>
    <source>
        <strain evidence="5">CCMP1320</strain>
    </source>
</reference>
<dbReference type="NCBIfam" id="TIGR01053">
    <property type="entry name" value="LSD1"/>
    <property type="match status" value="3"/>
</dbReference>
<feature type="region of interest" description="Disordered" evidence="3">
    <location>
        <begin position="137"/>
        <end position="243"/>
    </location>
</feature>
<proteinExistence type="predicted"/>
<evidence type="ECO:0000256" key="1">
    <source>
        <dbReference type="ARBA" id="ARBA00004123"/>
    </source>
</evidence>
<name>A0A6S8MAL4_DUNTE</name>
<dbReference type="GO" id="GO:0005634">
    <property type="term" value="C:nucleus"/>
    <property type="evidence" value="ECO:0007669"/>
    <property type="project" value="UniProtKB-SubCell"/>
</dbReference>
<dbReference type="AlphaFoldDB" id="A0A6S8MAL4"/>
<evidence type="ECO:0000259" key="4">
    <source>
        <dbReference type="Pfam" id="PF06943"/>
    </source>
</evidence>
<protein>
    <recommendedName>
        <fullName evidence="4">Zinc finger LSD1-type domain-containing protein</fullName>
    </recommendedName>
</protein>
<dbReference type="InterPro" id="IPR040319">
    <property type="entry name" value="LSD1-like"/>
</dbReference>
<feature type="domain" description="Zinc finger LSD1-type" evidence="4">
    <location>
        <begin position="32"/>
        <end position="56"/>
    </location>
</feature>
<gene>
    <name evidence="5" type="ORF">DTER00134_LOCUS15758</name>
    <name evidence="6" type="ORF">DTER00134_LOCUS15761</name>
</gene>
<evidence type="ECO:0000313" key="6">
    <source>
        <dbReference type="EMBL" id="CAE0500688.1"/>
    </source>
</evidence>
<feature type="domain" description="Zinc finger LSD1-type" evidence="4">
    <location>
        <begin position="71"/>
        <end position="95"/>
    </location>
</feature>
<organism evidence="5">
    <name type="scientific">Dunaliella tertiolecta</name>
    <name type="common">Green alga</name>
    <dbReference type="NCBI Taxonomy" id="3047"/>
    <lineage>
        <taxon>Eukaryota</taxon>
        <taxon>Viridiplantae</taxon>
        <taxon>Chlorophyta</taxon>
        <taxon>core chlorophytes</taxon>
        <taxon>Chlorophyceae</taxon>
        <taxon>CS clade</taxon>
        <taxon>Chlamydomonadales</taxon>
        <taxon>Dunaliellaceae</taxon>
        <taxon>Dunaliella</taxon>
    </lineage>
</organism>
<comment type="subcellular location">
    <subcellularLocation>
        <location evidence="1">Nucleus</location>
    </subcellularLocation>
</comment>
<evidence type="ECO:0000256" key="2">
    <source>
        <dbReference type="ARBA" id="ARBA00023242"/>
    </source>
</evidence>
<keyword evidence="2" id="KW-0539">Nucleus</keyword>
<feature type="compositionally biased region" description="Low complexity" evidence="3">
    <location>
        <begin position="197"/>
        <end position="206"/>
    </location>
</feature>
<dbReference type="SUPFAM" id="SSF48695">
    <property type="entry name" value="Multiheme cytochromes"/>
    <property type="match status" value="1"/>
</dbReference>
<dbReference type="Pfam" id="PF06943">
    <property type="entry name" value="zf-LSD1"/>
    <property type="match status" value="3"/>
</dbReference>
<sequence>MSMGPTPPLPPPMPMPMFMPPGGPKPHSHLECGGCRTLLMYPQGAGNVRCSRCTHITPVPPASTEAAQIVCNGCRVLLSYPKGAQSVQCSMCHVVTQVPAYGHLVCGGCSIMLMYPTGAESVKCSVCHFVTGVDSVQQQQQQQEQQPPSEAPPPPPSSKEDGGSPSVGPNDAAPLQSFEEGLNAEGARAGAWDEAQQQEQQQQQQQPKEGTAHAGKQEAGADVSRQENSTTNEVPSLEASVKK</sequence>
<accession>A0A6S8MAL4</accession>
<evidence type="ECO:0000256" key="3">
    <source>
        <dbReference type="SAM" id="MobiDB-lite"/>
    </source>
</evidence>
<dbReference type="EMBL" id="HBIP01026134">
    <property type="protein sequence ID" value="CAE0500685.1"/>
    <property type="molecule type" value="Transcribed_RNA"/>
</dbReference>